<evidence type="ECO:0000256" key="1">
    <source>
        <dbReference type="ARBA" id="ARBA00004496"/>
    </source>
</evidence>
<evidence type="ECO:0000256" key="2">
    <source>
        <dbReference type="ARBA" id="ARBA00008376"/>
    </source>
</evidence>
<dbReference type="PANTHER" id="PTHR46342:SF1">
    <property type="entry name" value="ALPHA-CATULIN"/>
    <property type="match status" value="1"/>
</dbReference>
<accession>A0A8C6V779</accession>
<dbReference type="Ensembl" id="ENSNNAT00000001990.1">
    <property type="protein sequence ID" value="ENSNNAP00000001892.1"/>
    <property type="gene ID" value="ENSNNAG00000001299.1"/>
</dbReference>
<reference evidence="4" key="2">
    <citation type="submission" date="2025-09" db="UniProtKB">
        <authorList>
            <consortium name="Ensembl"/>
        </authorList>
    </citation>
    <scope>IDENTIFICATION</scope>
</reference>
<dbReference type="GO" id="GO:0007155">
    <property type="term" value="P:cell adhesion"/>
    <property type="evidence" value="ECO:0007669"/>
    <property type="project" value="InterPro"/>
</dbReference>
<dbReference type="InterPro" id="IPR030045">
    <property type="entry name" value="CTNNAL1"/>
</dbReference>
<dbReference type="AlphaFoldDB" id="A0A8C6V779"/>
<dbReference type="OrthoDB" id="9933814at2759"/>
<keyword evidence="3" id="KW-0963">Cytoplasm</keyword>
<dbReference type="GO" id="GO:0007266">
    <property type="term" value="P:Rho protein signal transduction"/>
    <property type="evidence" value="ECO:0007669"/>
    <property type="project" value="InterPro"/>
</dbReference>
<dbReference type="PRINTS" id="PR00805">
    <property type="entry name" value="ALPHACATENIN"/>
</dbReference>
<organism evidence="4 5">
    <name type="scientific">Naja naja</name>
    <name type="common">Indian cobra</name>
    <dbReference type="NCBI Taxonomy" id="35670"/>
    <lineage>
        <taxon>Eukaryota</taxon>
        <taxon>Metazoa</taxon>
        <taxon>Chordata</taxon>
        <taxon>Craniata</taxon>
        <taxon>Vertebrata</taxon>
        <taxon>Euteleostomi</taxon>
        <taxon>Lepidosauria</taxon>
        <taxon>Squamata</taxon>
        <taxon>Bifurcata</taxon>
        <taxon>Unidentata</taxon>
        <taxon>Episquamata</taxon>
        <taxon>Toxicofera</taxon>
        <taxon>Serpentes</taxon>
        <taxon>Colubroidea</taxon>
        <taxon>Elapidae</taxon>
        <taxon>Elapinae</taxon>
        <taxon>Naja</taxon>
    </lineage>
</organism>
<evidence type="ECO:0000256" key="3">
    <source>
        <dbReference type="ARBA" id="ARBA00022490"/>
    </source>
</evidence>
<comment type="similarity">
    <text evidence="2">Belongs to the vinculin/alpha-catenin family.</text>
</comment>
<dbReference type="GO" id="GO:0051015">
    <property type="term" value="F:actin filament binding"/>
    <property type="evidence" value="ECO:0007669"/>
    <property type="project" value="InterPro"/>
</dbReference>
<dbReference type="Pfam" id="PF01044">
    <property type="entry name" value="Vinculin"/>
    <property type="match status" value="3"/>
</dbReference>
<dbReference type="GO" id="GO:0045296">
    <property type="term" value="F:cadherin binding"/>
    <property type="evidence" value="ECO:0007669"/>
    <property type="project" value="InterPro"/>
</dbReference>
<sequence length="712" mass="79331">MAAFPGVSGSCGLAWPRSPPASALGWEPMLGLQIRSRSVEQTLVPLVAQITTLINHKDKPKKSDKTLKAVQQVGQAVNLAVGKFVMVGEAIANENQELKEEMKAACIEAKQAGETIAQLTDIAALDRPESDGQITIFTDKTGVIKAARLLLSSVTKVLVLADIIIIKQIIASRNKVLMTMEQLEKVSSFQEFVQIFSQFGNEMVEFAHLTGERQNDLKDEKKKAKMAAARSILEKCTMMLLTASKNKVEGLRENLYLLPKENLRALLRLVLELTEDFTDSAYTSHETRGRILELSKQAKMELEQLVSAWINAQNQKKRDVTEDLEISILKTCQCMNELQRELQTAAISVAADLIKFHSDHLVLKALKASGAEGNIEAIAEHSYKLSEQKDQLIEMCHLLRHVSGTEPLEITCLHAEDTFHVTGPQIISAAETLTLHPSSKIAKENLDVFCEAWESQLNDMSLLLREISDVFEGRRGEKRAYLSLPKPGKHNANLKALKPARLDNEEQTKFGKSGLELHKLTTRVDSEMEKWEDPENEIIRYGQGLSSMAYSMYLFTRGEGLLKITQDLFHQAEAFATEGLKLTSALHIFSNQLEDDDKPLLLQEVERMVSACQQLQVTAKAPVQGKTATYLKVDTCIQKAKYILDILSQVLPLSFRLHRKHKAGNGYLMAHCSWNGQHAASRENSGLTGRTNTFGIKSLEQHVASLTVLENK</sequence>
<evidence type="ECO:0000313" key="4">
    <source>
        <dbReference type="Ensembl" id="ENSNNAP00000001892.1"/>
    </source>
</evidence>
<dbReference type="SUPFAM" id="SSF47220">
    <property type="entry name" value="alpha-catenin/vinculin-like"/>
    <property type="match status" value="3"/>
</dbReference>
<name>A0A8C6V779_NAJNA</name>
<proteinExistence type="inferred from homology"/>
<dbReference type="GeneTree" id="ENSGT01030000234543"/>
<keyword evidence="5" id="KW-1185">Reference proteome</keyword>
<evidence type="ECO:0000313" key="5">
    <source>
        <dbReference type="Proteomes" id="UP000694559"/>
    </source>
</evidence>
<reference evidence="4" key="1">
    <citation type="submission" date="2025-08" db="UniProtKB">
        <authorList>
            <consortium name="Ensembl"/>
        </authorList>
    </citation>
    <scope>IDENTIFICATION</scope>
</reference>
<dbReference type="Gene3D" id="1.20.120.230">
    <property type="entry name" value="Alpha-catenin/vinculin-like"/>
    <property type="match status" value="4"/>
</dbReference>
<dbReference type="InterPro" id="IPR036723">
    <property type="entry name" value="Alpha-catenin/vinculin-like_sf"/>
</dbReference>
<comment type="subcellular location">
    <subcellularLocation>
        <location evidence="1">Cytoplasm</location>
    </subcellularLocation>
</comment>
<dbReference type="Proteomes" id="UP000694559">
    <property type="component" value="Unplaced"/>
</dbReference>
<dbReference type="GO" id="GO:0005737">
    <property type="term" value="C:cytoplasm"/>
    <property type="evidence" value="ECO:0007669"/>
    <property type="project" value="UniProtKB-SubCell"/>
</dbReference>
<dbReference type="FunFam" id="1.20.120.230:FF:000016">
    <property type="entry name" value="Catenin alpha like 1"/>
    <property type="match status" value="1"/>
</dbReference>
<protein>
    <submittedName>
        <fullName evidence="4">Catenin alpha like 1</fullName>
    </submittedName>
</protein>
<dbReference type="InterPro" id="IPR001033">
    <property type="entry name" value="Alpha_catenin"/>
</dbReference>
<dbReference type="PANTHER" id="PTHR46342">
    <property type="entry name" value="ALPHA-CATULIN"/>
    <property type="match status" value="1"/>
</dbReference>
<dbReference type="InterPro" id="IPR006077">
    <property type="entry name" value="Vinculin/catenin"/>
</dbReference>
<gene>
    <name evidence="4" type="primary">CTNNAL1</name>
</gene>